<gene>
    <name evidence="1" type="ORF">PQ457_20710</name>
</gene>
<dbReference type="PANTHER" id="PTHR21174">
    <property type="match status" value="1"/>
</dbReference>
<name>A0ABY7U1M6_9SPHN</name>
<evidence type="ECO:0000313" key="1">
    <source>
        <dbReference type="EMBL" id="WCT79417.1"/>
    </source>
</evidence>
<evidence type="ECO:0000313" key="2">
    <source>
        <dbReference type="Proteomes" id="UP001218231"/>
    </source>
</evidence>
<keyword evidence="1" id="KW-0614">Plasmid</keyword>
<sequence length="207" mass="23444">MPDHPWLITAFDRLNIGGRTRAMIIDHHSEPHRHYHTLRHVDLMLRQIPDDHVMAPEMTAATLFHDIIYDPARADNEEQSKALFQSVANTFTPPGALDRLLVSTMIAATKGHHFRDSGTPGDEAVNLVLKADLSILWHDDPDIYAWYAAGIRQEYAFVPDEQYGRARAAILTGLRDDLLDSRQLVPAEADLLQRNIGWELQLLALAR</sequence>
<dbReference type="PANTHER" id="PTHR21174:SF0">
    <property type="entry name" value="HD PHOSPHOHYDROLASE FAMILY PROTEIN-RELATED"/>
    <property type="match status" value="1"/>
</dbReference>
<keyword evidence="2" id="KW-1185">Reference proteome</keyword>
<evidence type="ECO:0008006" key="3">
    <source>
        <dbReference type="Google" id="ProtNLM"/>
    </source>
</evidence>
<reference evidence="1 2" key="1">
    <citation type="submission" date="2023-02" db="EMBL/GenBank/DDBJ databases">
        <title>Genome sequence of Novosphingobium humi KACC 19094.</title>
        <authorList>
            <person name="Kim S."/>
            <person name="Heo J."/>
            <person name="Kwon S.-W."/>
        </authorList>
    </citation>
    <scope>NUCLEOTIDE SEQUENCE [LARGE SCALE GENOMIC DNA]</scope>
    <source>
        <strain evidence="1 2">KACC 19094</strain>
        <plasmid evidence="1 2">unnamed1</plasmid>
    </source>
</reference>
<proteinExistence type="predicted"/>
<dbReference type="InterPro" id="IPR009218">
    <property type="entry name" value="HD_phosphohydro"/>
</dbReference>
<dbReference type="RefSeq" id="WP_273619693.1">
    <property type="nucleotide sequence ID" value="NZ_CP117418.1"/>
</dbReference>
<protein>
    <recommendedName>
        <fullName evidence="3">Metal-dependent HD superfamily phosphohydrolase</fullName>
    </recommendedName>
</protein>
<dbReference type="EMBL" id="CP117418">
    <property type="protein sequence ID" value="WCT79417.1"/>
    <property type="molecule type" value="Genomic_DNA"/>
</dbReference>
<accession>A0ABY7U1M6</accession>
<dbReference type="Proteomes" id="UP001218231">
    <property type="component" value="Plasmid unnamed1"/>
</dbReference>
<organism evidence="1 2">
    <name type="scientific">Novosphingobium humi</name>
    <dbReference type="NCBI Taxonomy" id="2282397"/>
    <lineage>
        <taxon>Bacteria</taxon>
        <taxon>Pseudomonadati</taxon>
        <taxon>Pseudomonadota</taxon>
        <taxon>Alphaproteobacteria</taxon>
        <taxon>Sphingomonadales</taxon>
        <taxon>Sphingomonadaceae</taxon>
        <taxon>Novosphingobium</taxon>
    </lineage>
</organism>
<geneLocation type="plasmid" evidence="1 2">
    <name>unnamed1</name>
</geneLocation>
<dbReference type="SUPFAM" id="SSF109604">
    <property type="entry name" value="HD-domain/PDEase-like"/>
    <property type="match status" value="1"/>
</dbReference>